<keyword evidence="4" id="KW-1185">Reference proteome</keyword>
<dbReference type="SUPFAM" id="SSF56436">
    <property type="entry name" value="C-type lectin-like"/>
    <property type="match status" value="1"/>
</dbReference>
<feature type="region of interest" description="Disordered" evidence="1">
    <location>
        <begin position="55"/>
        <end position="91"/>
    </location>
</feature>
<dbReference type="InParanoid" id="G0MT86"/>
<gene>
    <name evidence="3" type="ORF">CAEBREN_19353</name>
</gene>
<dbReference type="InterPro" id="IPR016187">
    <property type="entry name" value="CTDL_fold"/>
</dbReference>
<organism evidence="4">
    <name type="scientific">Caenorhabditis brenneri</name>
    <name type="common">Nematode worm</name>
    <dbReference type="NCBI Taxonomy" id="135651"/>
    <lineage>
        <taxon>Eukaryota</taxon>
        <taxon>Metazoa</taxon>
        <taxon>Ecdysozoa</taxon>
        <taxon>Nematoda</taxon>
        <taxon>Chromadorea</taxon>
        <taxon>Rhabditida</taxon>
        <taxon>Rhabditina</taxon>
        <taxon>Rhabditomorpha</taxon>
        <taxon>Rhabditoidea</taxon>
        <taxon>Rhabditidae</taxon>
        <taxon>Peloderinae</taxon>
        <taxon>Caenorhabditis</taxon>
    </lineage>
</organism>
<evidence type="ECO:0000313" key="4">
    <source>
        <dbReference type="Proteomes" id="UP000008068"/>
    </source>
</evidence>
<reference evidence="4" key="1">
    <citation type="submission" date="2011-07" db="EMBL/GenBank/DDBJ databases">
        <authorList>
            <consortium name="Caenorhabditis brenneri Sequencing and Analysis Consortium"/>
            <person name="Wilson R.K."/>
        </authorList>
    </citation>
    <scope>NUCLEOTIDE SEQUENCE [LARGE SCALE GENOMIC DNA]</scope>
    <source>
        <strain evidence="4">PB2801</strain>
    </source>
</reference>
<evidence type="ECO:0000313" key="3">
    <source>
        <dbReference type="EMBL" id="EGT43696.1"/>
    </source>
</evidence>
<dbReference type="SMART" id="SM00034">
    <property type="entry name" value="CLECT"/>
    <property type="match status" value="1"/>
</dbReference>
<dbReference type="PANTHER" id="PTHR23124:SF141">
    <property type="entry name" value="C-TYPE LECTIN DOMAIN-CONTAINING PROTEIN-RELATED"/>
    <property type="match status" value="1"/>
</dbReference>
<dbReference type="InterPro" id="IPR016186">
    <property type="entry name" value="C-type_lectin-like/link_sf"/>
</dbReference>
<dbReference type="EMBL" id="GL379811">
    <property type="protein sequence ID" value="EGT43696.1"/>
    <property type="molecule type" value="Genomic_DNA"/>
</dbReference>
<name>G0MT86_CAEBE</name>
<evidence type="ECO:0000256" key="1">
    <source>
        <dbReference type="SAM" id="MobiDB-lite"/>
    </source>
</evidence>
<sequence>MSYMIPVSRELKDKIKCVHCNRTNQIFPNYVAFESFVAVKSYSNITKPERLCPADSTTKESLTTKQTTTTRKLTSTNKTSTTTTTEKPTTTMKTTTRKLTCPEGWFRSERPKGPWCIRVTHVFKKKLSENLQMAFNSYDVLDRSTAIGTCTEEGAMISGLESVLEADFVRKRTRDKMISTIDLSSADFQGWGVWINGERLNGEEAFTYTDPYLTTREGYIWYEGQPDGFYRIPQQNCIQLMVPKDFNDDRFGKLNDLDCKGVEAYAMSLKGVVCGKPAT</sequence>
<dbReference type="Proteomes" id="UP000008068">
    <property type="component" value="Unassembled WGS sequence"/>
</dbReference>
<dbReference type="OrthoDB" id="5904232at2759"/>
<feature type="domain" description="C-type lectin" evidence="2">
    <location>
        <begin position="101"/>
        <end position="260"/>
    </location>
</feature>
<feature type="compositionally biased region" description="Low complexity" evidence="1">
    <location>
        <begin position="59"/>
        <end position="91"/>
    </location>
</feature>
<dbReference type="HOGENOM" id="CLU_998285_0_0_1"/>
<dbReference type="InterPro" id="IPR001304">
    <property type="entry name" value="C-type_lectin-like"/>
</dbReference>
<dbReference type="eggNOG" id="KOG4297">
    <property type="taxonomic scope" value="Eukaryota"/>
</dbReference>
<dbReference type="AlphaFoldDB" id="G0MT86"/>
<dbReference type="Gene3D" id="3.10.100.10">
    <property type="entry name" value="Mannose-Binding Protein A, subunit A"/>
    <property type="match status" value="1"/>
</dbReference>
<dbReference type="STRING" id="135651.G0MT86"/>
<protein>
    <recommendedName>
        <fullName evidence="2">C-type lectin domain-containing protein</fullName>
    </recommendedName>
</protein>
<dbReference type="PANTHER" id="PTHR23124">
    <property type="entry name" value="C-TYPE LECTIN DOMAIN-CONTAINING PROTEIN-RELATED-RELATED"/>
    <property type="match status" value="1"/>
</dbReference>
<dbReference type="CDD" id="cd00037">
    <property type="entry name" value="CLECT"/>
    <property type="match status" value="1"/>
</dbReference>
<evidence type="ECO:0000259" key="2">
    <source>
        <dbReference type="SMART" id="SM00034"/>
    </source>
</evidence>
<accession>G0MT86</accession>
<proteinExistence type="predicted"/>